<name>A0A6L5Z453_9RHOB</name>
<accession>A0A6L5Z453</accession>
<gene>
    <name evidence="2" type="ORF">GE300_14315</name>
</gene>
<protein>
    <recommendedName>
        <fullName evidence="4">Pyridoxamine 5'-phosphate oxidase</fullName>
    </recommendedName>
</protein>
<proteinExistence type="predicted"/>
<keyword evidence="3" id="KW-1185">Reference proteome</keyword>
<dbReference type="AlphaFoldDB" id="A0A6L5Z453"/>
<evidence type="ECO:0000256" key="1">
    <source>
        <dbReference type="SAM" id="MobiDB-lite"/>
    </source>
</evidence>
<dbReference type="EMBL" id="WIND01000012">
    <property type="protein sequence ID" value="MSU90774.1"/>
    <property type="molecule type" value="Genomic_DNA"/>
</dbReference>
<dbReference type="Proteomes" id="UP000474957">
    <property type="component" value="Unassembled WGS sequence"/>
</dbReference>
<reference evidence="2 3" key="1">
    <citation type="submission" date="2019-10" db="EMBL/GenBank/DDBJ databases">
        <title>Cognatihalovulum marinum gen. nov. sp. nov., a new member of the family Rhodobacteraceae isolated from deep seawater of the Northwest Indian Ocean.</title>
        <authorList>
            <person name="Ruan C."/>
            <person name="Wang J."/>
            <person name="Zheng X."/>
            <person name="Song L."/>
            <person name="Zhu Y."/>
            <person name="Huang Y."/>
            <person name="Lu Z."/>
            <person name="Du W."/>
            <person name="Huang L."/>
            <person name="Dai X."/>
        </authorList>
    </citation>
    <scope>NUCLEOTIDE SEQUENCE [LARGE SCALE GENOMIC DNA]</scope>
    <source>
        <strain evidence="2 3">2CG4</strain>
    </source>
</reference>
<comment type="caution">
    <text evidence="2">The sequence shown here is derived from an EMBL/GenBank/DDBJ whole genome shotgun (WGS) entry which is preliminary data.</text>
</comment>
<evidence type="ECO:0000313" key="2">
    <source>
        <dbReference type="EMBL" id="MSU90774.1"/>
    </source>
</evidence>
<feature type="region of interest" description="Disordered" evidence="1">
    <location>
        <begin position="1"/>
        <end position="20"/>
    </location>
</feature>
<sequence length="183" mass="19382">MLRAEHPSTPSEELAERRGWTGPTLADGVLTAELAEFCQSGLSIVLASSDAARRPVVGRGLACRIDADGRIRVTYREAPNLALQQALAAGAPVAATFTKPYSHRSIQLKAPRAEIVRPAPPDGPATFVQASAFRDELISVGYTETLASGYTRFEPHELAALEFLPESAFVQTPGPSAGSALTP</sequence>
<evidence type="ECO:0000313" key="3">
    <source>
        <dbReference type="Proteomes" id="UP000474957"/>
    </source>
</evidence>
<evidence type="ECO:0008006" key="4">
    <source>
        <dbReference type="Google" id="ProtNLM"/>
    </source>
</evidence>
<organism evidence="2 3">
    <name type="scientific">Halovulum marinum</name>
    <dbReference type="NCBI Taxonomy" id="2662447"/>
    <lineage>
        <taxon>Bacteria</taxon>
        <taxon>Pseudomonadati</taxon>
        <taxon>Pseudomonadota</taxon>
        <taxon>Alphaproteobacteria</taxon>
        <taxon>Rhodobacterales</taxon>
        <taxon>Paracoccaceae</taxon>
        <taxon>Halovulum</taxon>
    </lineage>
</organism>
<dbReference type="RefSeq" id="WP_154447259.1">
    <property type="nucleotide sequence ID" value="NZ_WIND01000012.1"/>
</dbReference>